<dbReference type="Pfam" id="PF12770">
    <property type="entry name" value="CHAT"/>
    <property type="match status" value="1"/>
</dbReference>
<proteinExistence type="predicted"/>
<feature type="domain" description="CHAT" evidence="1">
    <location>
        <begin position="62"/>
        <end position="123"/>
    </location>
</feature>
<feature type="non-terminal residue" evidence="2">
    <location>
        <position position="157"/>
    </location>
</feature>
<evidence type="ECO:0000259" key="1">
    <source>
        <dbReference type="Pfam" id="PF12770"/>
    </source>
</evidence>
<reference evidence="2" key="1">
    <citation type="journal article" date="2014" name="Front. Microbiol.">
        <title>High frequency of phylogenetically diverse reductive dehalogenase-homologous genes in deep subseafloor sedimentary metagenomes.</title>
        <authorList>
            <person name="Kawai M."/>
            <person name="Futagami T."/>
            <person name="Toyoda A."/>
            <person name="Takaki Y."/>
            <person name="Nishi S."/>
            <person name="Hori S."/>
            <person name="Arai W."/>
            <person name="Tsubouchi T."/>
            <person name="Morono Y."/>
            <person name="Uchiyama I."/>
            <person name="Ito T."/>
            <person name="Fujiyama A."/>
            <person name="Inagaki F."/>
            <person name="Takami H."/>
        </authorList>
    </citation>
    <scope>NUCLEOTIDE SEQUENCE</scope>
    <source>
        <strain evidence="2">Expedition CK06-06</strain>
    </source>
</reference>
<name>X1KSD7_9ZZZZ</name>
<sequence>MYCALILRADYENPEMVYLFEEKELEKIVKRPENASDINFIKQLYAWDKRKQTATSDTKYKGKSLYNLIWNPLDSLLRGIKTIYLAPSGFLHKISFAAIPYSDTNILSDKYQINYVSSTREITLKKKTYNFIEKENYARIYGGISYDFDSVKIAELT</sequence>
<protein>
    <recommendedName>
        <fullName evidence="1">CHAT domain-containing protein</fullName>
    </recommendedName>
</protein>
<dbReference type="EMBL" id="BARV01011574">
    <property type="protein sequence ID" value="GAI09618.1"/>
    <property type="molecule type" value="Genomic_DNA"/>
</dbReference>
<organism evidence="2">
    <name type="scientific">marine sediment metagenome</name>
    <dbReference type="NCBI Taxonomy" id="412755"/>
    <lineage>
        <taxon>unclassified sequences</taxon>
        <taxon>metagenomes</taxon>
        <taxon>ecological metagenomes</taxon>
    </lineage>
</organism>
<comment type="caution">
    <text evidence="2">The sequence shown here is derived from an EMBL/GenBank/DDBJ whole genome shotgun (WGS) entry which is preliminary data.</text>
</comment>
<evidence type="ECO:0000313" key="2">
    <source>
        <dbReference type="EMBL" id="GAI09618.1"/>
    </source>
</evidence>
<gene>
    <name evidence="2" type="ORF">S06H3_21883</name>
</gene>
<accession>X1KSD7</accession>
<dbReference type="InterPro" id="IPR024983">
    <property type="entry name" value="CHAT_dom"/>
</dbReference>
<dbReference type="AlphaFoldDB" id="X1KSD7"/>